<gene>
    <name evidence="3" type="ORF">VPR01S_11_01600</name>
</gene>
<dbReference type="InterPro" id="IPR027417">
    <property type="entry name" value="P-loop_NTPase"/>
</dbReference>
<keyword evidence="4" id="KW-1185">Reference proteome</keyword>
<dbReference type="Pfam" id="PF17396">
    <property type="entry name" value="DUF1611_N"/>
    <property type="match status" value="1"/>
</dbReference>
<proteinExistence type="predicted"/>
<dbReference type="PANTHER" id="PTHR40690">
    <property type="entry name" value="GLL3100 PROTEIN"/>
    <property type="match status" value="1"/>
</dbReference>
<dbReference type="SUPFAM" id="SSF52540">
    <property type="entry name" value="P-loop containing nucleoside triphosphate hydrolases"/>
    <property type="match status" value="1"/>
</dbReference>
<dbReference type="Pfam" id="PF07755">
    <property type="entry name" value="DUF1611"/>
    <property type="match status" value="1"/>
</dbReference>
<dbReference type="Proteomes" id="UP000016570">
    <property type="component" value="Unassembled WGS sequence"/>
</dbReference>
<evidence type="ECO:0000259" key="2">
    <source>
        <dbReference type="Pfam" id="PF17396"/>
    </source>
</evidence>
<comment type="caution">
    <text evidence="3">The sequence shown here is derived from an EMBL/GenBank/DDBJ whole genome shotgun (WGS) entry which is preliminary data.</text>
</comment>
<dbReference type="NCBIfam" id="NF041892">
    <property type="entry name" value="DgcN"/>
    <property type="match status" value="1"/>
</dbReference>
<organism evidence="3 4">
    <name type="scientific">Vibrio proteolyticus NBRC 13287</name>
    <dbReference type="NCBI Taxonomy" id="1219065"/>
    <lineage>
        <taxon>Bacteria</taxon>
        <taxon>Pseudomonadati</taxon>
        <taxon>Pseudomonadota</taxon>
        <taxon>Gammaproteobacteria</taxon>
        <taxon>Vibrionales</taxon>
        <taxon>Vibrionaceae</taxon>
        <taxon>Vibrio</taxon>
    </lineage>
</organism>
<reference evidence="3 4" key="1">
    <citation type="submission" date="2013-09" db="EMBL/GenBank/DDBJ databases">
        <title>Whole genome shotgun sequence of Vibrio proteolyticus NBRC 13287.</title>
        <authorList>
            <person name="Isaki S."/>
            <person name="Hosoyama A."/>
            <person name="Numata M."/>
            <person name="Hashimoto M."/>
            <person name="Hosoyama Y."/>
            <person name="Tsuchikane K."/>
            <person name="Noguchi M."/>
            <person name="Hirakata S."/>
            <person name="Ichikawa N."/>
            <person name="Ohji S."/>
            <person name="Yamazoe A."/>
            <person name="Fujita N."/>
        </authorList>
    </citation>
    <scope>NUCLEOTIDE SEQUENCE [LARGE SCALE GENOMIC DNA]</scope>
    <source>
        <strain evidence="3 4">NBRC 13287</strain>
    </source>
</reference>
<sequence length="338" mass="36078">MNITQPYLLFLGDVTDPIAAKTARGIHQWRPDSCLGQIRLTTDTVSLGLPDLSLTQAKHQGARTLVIGTANAGGVIPANWQATLIAAAEQGFDIASGMHQRLDDIDALRHLAQAGKTRLFDVRHYNLPLSVGNGKKRAGKRVLTVGTDCSVGKMYSALALEHALNKQGVKARFQATGQTGILIEGRGIAVDAVIADFISGAVEAISPAFSDHEWDIIEGQGSLFNPSFAGVSMGLLHGAQPDALVVCHEIGRAHIRHLPHAALPTIEQTITANLAAARVTNPNVRLAGMCLNTSAIDSQQAATLCAQWSEHYQVPVTDPVRFGIQSIADTIRTWPSED</sequence>
<name>U2ZK79_VIBPR</name>
<dbReference type="InterPro" id="IPR011669">
    <property type="entry name" value="DgcN-like"/>
</dbReference>
<dbReference type="eggNOG" id="COG3367">
    <property type="taxonomic scope" value="Bacteria"/>
</dbReference>
<dbReference type="STRING" id="1219065.VPR01S_11_01600"/>
<dbReference type="AlphaFoldDB" id="U2ZK79"/>
<evidence type="ECO:0000313" key="3">
    <source>
        <dbReference type="EMBL" id="GAD68166.1"/>
    </source>
</evidence>
<dbReference type="Gene3D" id="3.40.50.300">
    <property type="entry name" value="P-loop containing nucleotide triphosphate hydrolases"/>
    <property type="match status" value="1"/>
</dbReference>
<evidence type="ECO:0008006" key="5">
    <source>
        <dbReference type="Google" id="ProtNLM"/>
    </source>
</evidence>
<dbReference type="PIRSF" id="PIRSF026760">
    <property type="entry name" value="UCP026760"/>
    <property type="match status" value="1"/>
</dbReference>
<dbReference type="EMBL" id="BATJ01000011">
    <property type="protein sequence ID" value="GAD68166.1"/>
    <property type="molecule type" value="Genomic_DNA"/>
</dbReference>
<feature type="domain" description="D-glutamate N-acetyltransferase-like C-terminal" evidence="1">
    <location>
        <begin position="131"/>
        <end position="327"/>
    </location>
</feature>
<accession>U2ZK79</accession>
<feature type="domain" description="D-glutamate N-acetyltransferase-like N-terminal" evidence="2">
    <location>
        <begin position="42"/>
        <end position="124"/>
    </location>
</feature>
<evidence type="ECO:0000313" key="4">
    <source>
        <dbReference type="Proteomes" id="UP000016570"/>
    </source>
</evidence>
<dbReference type="PANTHER" id="PTHR40690:SF1">
    <property type="entry name" value="DUF1611 DOMAIN-CONTAINING PROTEIN"/>
    <property type="match status" value="1"/>
</dbReference>
<dbReference type="RefSeq" id="WP_021706137.1">
    <property type="nucleotide sequence ID" value="NZ_BATJ01000011.1"/>
</dbReference>
<dbReference type="Gene3D" id="3.40.50.720">
    <property type="entry name" value="NAD(P)-binding Rossmann-like Domain"/>
    <property type="match status" value="1"/>
</dbReference>
<dbReference type="InterPro" id="IPR035086">
    <property type="entry name" value="DgcN-like_C"/>
</dbReference>
<evidence type="ECO:0000259" key="1">
    <source>
        <dbReference type="Pfam" id="PF07755"/>
    </source>
</evidence>
<protein>
    <recommendedName>
        <fullName evidence="5">EBNA-1 nuclear protein</fullName>
    </recommendedName>
</protein>
<dbReference type="InterPro" id="IPR035402">
    <property type="entry name" value="DgcN-like_N"/>
</dbReference>